<protein>
    <submittedName>
        <fullName evidence="3">Uncharacterized protein</fullName>
    </submittedName>
</protein>
<dbReference type="EMBL" id="LJCR01000641">
    <property type="protein sequence ID" value="KPV52157.1"/>
    <property type="molecule type" value="Genomic_DNA"/>
</dbReference>
<name>A0A0N8PSA2_9CHLR</name>
<evidence type="ECO:0000313" key="4">
    <source>
        <dbReference type="Proteomes" id="UP000050509"/>
    </source>
</evidence>
<dbReference type="Proteomes" id="UP000050509">
    <property type="component" value="Unassembled WGS sequence"/>
</dbReference>
<keyword evidence="2" id="KW-0732">Signal</keyword>
<evidence type="ECO:0000256" key="1">
    <source>
        <dbReference type="SAM" id="MobiDB-lite"/>
    </source>
</evidence>
<reference evidence="3 4" key="1">
    <citation type="submission" date="2015-09" db="EMBL/GenBank/DDBJ databases">
        <title>Draft genome sequence of Kouleothrix aurantiaca JCM 19913.</title>
        <authorList>
            <person name="Hemp J."/>
        </authorList>
    </citation>
    <scope>NUCLEOTIDE SEQUENCE [LARGE SCALE GENOMIC DNA]</scope>
    <source>
        <strain evidence="3 4">COM-B</strain>
    </source>
</reference>
<evidence type="ECO:0000313" key="3">
    <source>
        <dbReference type="EMBL" id="KPV52157.1"/>
    </source>
</evidence>
<proteinExistence type="predicted"/>
<feature type="signal peptide" evidence="2">
    <location>
        <begin position="1"/>
        <end position="33"/>
    </location>
</feature>
<organism evidence="3 4">
    <name type="scientific">Kouleothrix aurantiaca</name>
    <dbReference type="NCBI Taxonomy" id="186479"/>
    <lineage>
        <taxon>Bacteria</taxon>
        <taxon>Bacillati</taxon>
        <taxon>Chloroflexota</taxon>
        <taxon>Chloroflexia</taxon>
        <taxon>Chloroflexales</taxon>
        <taxon>Roseiflexineae</taxon>
        <taxon>Roseiflexaceae</taxon>
        <taxon>Kouleothrix</taxon>
    </lineage>
</organism>
<feature type="region of interest" description="Disordered" evidence="1">
    <location>
        <begin position="33"/>
        <end position="59"/>
    </location>
</feature>
<feature type="chain" id="PRO_5006029312" evidence="2">
    <location>
        <begin position="34"/>
        <end position="59"/>
    </location>
</feature>
<keyword evidence="4" id="KW-1185">Reference proteome</keyword>
<comment type="caution">
    <text evidence="3">The sequence shown here is derived from an EMBL/GenBank/DDBJ whole genome shotgun (WGS) entry which is preliminary data.</text>
</comment>
<accession>A0A0N8PSA2</accession>
<sequence>MPVQCTRRPSPFALLFMLALLALLPTHGRPVVAAYDPPGDDLGPTTGLGSSSDEGDEAP</sequence>
<dbReference type="AlphaFoldDB" id="A0A0N8PSA2"/>
<evidence type="ECO:0000256" key="2">
    <source>
        <dbReference type="SAM" id="SignalP"/>
    </source>
</evidence>
<gene>
    <name evidence="3" type="ORF">SE17_17155</name>
</gene>